<evidence type="ECO:0000256" key="27">
    <source>
        <dbReference type="ARBA" id="ARBA00032450"/>
    </source>
</evidence>
<sequence>MGHWERDLELLAANCGGRIYSFCRYADDYLVLFEGSDTILNAWVELLNNKDQNIKVTTEIEENRRLPYLDIMITRQDNKFTTNVYRKACTTNQVPAFNSYTETRYLRSAIRSDCLRAIRYCSSVKDRLQELDFIRKKFRRHGYPLSFINPILRRTENDLQLKARALPSPPNPSPLPAPVRLSVPFAGPCFYQLKREANKIGIQLVSKPSQTIGTLLCSQAKHRLPKQQESNVIYCIECSCRVEGDPVVYIGETDRELGTRVREHRESWAGSVRSRANASAFSTHRDCTPAFDDAKILNRACHHQMRLLLESAYIRTVGRREAVLVSPNDANVNRNSGALLQDRGVATRVSGYVFTDTINKVIFVTDDIAKGLTRHRVDFVPSKISFDPRRRTVLLGYDSNIQSLWASDTFGASWHVVEQYVASYTWDAAADPAVLYVHRRQPERPGVVRSSTGLFLNYTTVAEDVEKFTIKEDFRFAVRRVRLLGSHQSDGTLQLWVSHRGDPFTNAQFPAGLRAIDYEVVDVSDDQVMVAVIHNATSSSLYVSAVPDKRGVRFSLSLENVLTHSTGKTFAGSWLSVVGGDFVDVHRVSGLRGIYLASRLPPDYDGQQASRLGPEHVLTLITFDKGGRWQPVSPPTVDATGVPIHCEKAENCSLHISQEMTNLYPGTKYIPVLSSSSAVGLVMATGVIGDSLKGHPSIVLSRDAGATWRQVLRGQFLYAFGDHGGLIVAVRRYSEGGTRELLYSLDEGMTWGRHLFFTDEVKVYSLLTESGGSGTVFLIFCARMDRSGWISVRVDLRSQFRHNCTQDDYKLWTPRGRSSGRGCLLGRKETYRRRLPHQRCYIGEGGREPLVSVENCACLRDDYECDFGYKESAVGATGRTATCVRDPEVARLPPAFDPTQCPEGSYYNVSRGFVRVPGDTCQPGPVAAVLFEPDPRPCPVSEISDFLLLARRDAILRLPLKDVESGVAPTPAPLTGIANVVAVEYDKRTGCLYWSDTAFKHVMRQCMDGSGQEVVLNHNASTVESLALDWTTGNLYLTESDTATIQLLRPAVRHAGHLRTTLLDRSVLENPRGLALHPTKGYMFWTDWSQTSPGIYRAFMDGTEPKQITGRGQVVWPNGVCIDYSTDRLYWVDANLDYIASADLDGSNRKILQDKTEYSGHPFSIAVYKDMMFWNDWRIESVLMSDKLEPKRIVKVLEGMPNVVSVQVYGQQSQEGVSGCTNTSCPWICTPRPAGRHRCLCPDGLSGQGDKCLCPGGGTPFANGTCPSVNLVCPEGFFTCATSKLCINRDWICDGDDDCGDGSDEAGCGTSTCAPLQFRCDNGRCITGSWRCDFEDDCQDGSDERDCQYPNCTKAEFRCDSGRCVRAQYRCDGEDDCRDNSDEQGCATPAPPPCEPPSFACRSSSQCLPPAWVCDGTAECPDGEDEDPTRCANHTCPSWQWQCANKRCIQSKWRCDNQNDCGDNSDEEGCGDATTTAAPTTEPAVPTFPTAPPTGQCGSSSGHLLRCDNGRCIPVWWKCDGADDCGDNSDERGCDSGTERPATGSPPPPVAPTTCSASHFRCDSGKCIWSAWLCDGDRDCPGGEDEADCAHAGCGHDHYRCLLSGECIGRERVCDGRQDCADNSDEEACHSEGGTTVQPFTCPSGDFRCDFHTCLPYYKYCDGHRDCVDGYDEVNCRDDSTVFQVVSYTLDEVSNSSLTVRWQTNARGAAALTRLRFLPSICAVYQPGQPCHWLNMTWVAEPEFTFEHLEPYTWYNITVFVRAEGRPDVFPASQYISQRTASASEWGGEGEWAPGPEMECGREPSPPWRVNATQLDHHSIRVSWRPPKHLNGRLLNYRLSLTPPQPPQMFITRHTNFTVVLDFQPGVEYSFFVQAENSAMLSERSHSASVVFDADAVIAPLSEFRAVPAADGHGLTVRWQPLPSAAGVLVTYRPADNRLVPAGEERVEGDTHQLELTGLSPGTRYEIVARGYRGRFTGPEYVTVATTGGRQLAAVANFTAELSPHSGTLVKLSWQPPPTEGSAGAAGGSAMPLQYGVFWGTSMEQLYEGGVRQRTVETSTQATGLMACEDYLLLVAVVGPDGTGLPSEIGRVRTKFDAHAPPKNVTVQTQRGLTLMMRVRWEASCSVVERPVGYNITATELGGPGKVERSVRPTTSEHLLWHDLPASYGARYSVSVRTTATDAVPAPPVIYAAPPIPGPHQLRPIIERNGTVTLYWKERRLPADMDYVKYSYEVFVAPSVAAVWNSTGKTVRESRFVTHTLQPDTTYYAAVQLVTSDGHRSLPSEVESFHTPPGEDSVVIKKHHLVSVLVPVLLLLVLLTTAVVVFVYRHRRLRHRFLAFVSTHYSARPTAARFTNGDGLEDDEAPVIRGFSDDEPLVVA</sequence>
<dbReference type="GO" id="GO:0031901">
    <property type="term" value="C:early endosome membrane"/>
    <property type="evidence" value="ECO:0007669"/>
    <property type="project" value="UniProtKB-SubCell"/>
</dbReference>
<feature type="repeat" description="LDL-receptor class B" evidence="29">
    <location>
        <begin position="1127"/>
        <end position="1171"/>
    </location>
</feature>
<feature type="disulfide bond" evidence="28">
    <location>
        <begin position="1614"/>
        <end position="1629"/>
    </location>
</feature>
<feature type="disulfide bond" evidence="28">
    <location>
        <begin position="1642"/>
        <end position="1654"/>
    </location>
</feature>
<dbReference type="InterPro" id="IPR003961">
    <property type="entry name" value="FN3_dom"/>
</dbReference>
<evidence type="ECO:0000256" key="7">
    <source>
        <dbReference type="ARBA" id="ARBA00004545"/>
    </source>
</evidence>
<feature type="disulfide bond" evidence="28">
    <location>
        <begin position="1555"/>
        <end position="1567"/>
    </location>
</feature>
<dbReference type="InterPro" id="IPR013783">
    <property type="entry name" value="Ig-like_fold"/>
</dbReference>
<dbReference type="InterPro" id="IPR031778">
    <property type="entry name" value="Sortilin_N"/>
</dbReference>
<dbReference type="InterPro" id="IPR050310">
    <property type="entry name" value="VPS10-sortilin"/>
</dbReference>
<dbReference type="Pfam" id="PF00057">
    <property type="entry name" value="Ldl_recept_a"/>
    <property type="match status" value="9"/>
</dbReference>
<feature type="disulfide bond" evidence="28">
    <location>
        <begin position="1455"/>
        <end position="1470"/>
    </location>
</feature>
<keyword evidence="20" id="KW-0333">Golgi apparatus</keyword>
<feature type="repeat" description="LDL-receptor class B" evidence="29">
    <location>
        <begin position="1081"/>
        <end position="1126"/>
    </location>
</feature>
<evidence type="ECO:0000256" key="22">
    <source>
        <dbReference type="ARBA" id="ARBA00023157"/>
    </source>
</evidence>
<dbReference type="PRINTS" id="PR00261">
    <property type="entry name" value="LDLRECEPTOR"/>
</dbReference>
<feature type="disulfide bond" evidence="28">
    <location>
        <begin position="1313"/>
        <end position="1325"/>
    </location>
</feature>
<protein>
    <recommendedName>
        <fullName evidence="9">Sortilin-related receptor</fullName>
    </recommendedName>
    <alternativeName>
        <fullName evidence="26">Low-density lipoprotein receptor relative with 11 ligand-binding repeats</fullName>
    </alternativeName>
    <alternativeName>
        <fullName evidence="27">Sorting protein-related receptor containing LDLR class A repeats</fullName>
    </alternativeName>
</protein>
<dbReference type="Pfam" id="PF00058">
    <property type="entry name" value="Ldl_recept_b"/>
    <property type="match status" value="2"/>
</dbReference>
<evidence type="ECO:0000313" key="34">
    <source>
        <dbReference type="Proteomes" id="UP000440578"/>
    </source>
</evidence>
<dbReference type="GO" id="GO:0005886">
    <property type="term" value="C:plasma membrane"/>
    <property type="evidence" value="ECO:0007669"/>
    <property type="project" value="UniProtKB-SubCell"/>
</dbReference>
<evidence type="ECO:0000256" key="30">
    <source>
        <dbReference type="SAM" id="MobiDB-lite"/>
    </source>
</evidence>
<feature type="disulfide bond" evidence="28">
    <location>
        <begin position="1293"/>
        <end position="1308"/>
    </location>
</feature>
<evidence type="ECO:0000256" key="9">
    <source>
        <dbReference type="ARBA" id="ARBA00013467"/>
    </source>
</evidence>
<feature type="domain" description="Fibronectin type-III" evidence="32">
    <location>
        <begin position="1806"/>
        <end position="1895"/>
    </location>
</feature>
<evidence type="ECO:0000256" key="5">
    <source>
        <dbReference type="ARBA" id="ARBA00004393"/>
    </source>
</evidence>
<evidence type="ECO:0000256" key="20">
    <source>
        <dbReference type="ARBA" id="ARBA00023034"/>
    </source>
</evidence>
<keyword evidence="18" id="KW-0256">Endoplasmic reticulum</keyword>
<feature type="disulfide bond" evidence="28">
    <location>
        <begin position="1320"/>
        <end position="1338"/>
    </location>
</feature>
<keyword evidence="13" id="KW-0254">Endocytosis</keyword>
<dbReference type="FunFam" id="4.10.400.10:FF:000045">
    <property type="entry name" value="Low-density lipoprotein receptor-related protein 2"/>
    <property type="match status" value="1"/>
</dbReference>
<dbReference type="Proteomes" id="UP000440578">
    <property type="component" value="Unassembled WGS sequence"/>
</dbReference>
<feature type="region of interest" description="Disordered" evidence="30">
    <location>
        <begin position="1463"/>
        <end position="1485"/>
    </location>
</feature>
<keyword evidence="15" id="KW-0732">Signal</keyword>
<evidence type="ECO:0000256" key="25">
    <source>
        <dbReference type="ARBA" id="ARBA00023329"/>
    </source>
</evidence>
<dbReference type="PROSITE" id="PS50068">
    <property type="entry name" value="LDLRA_2"/>
    <property type="match status" value="9"/>
</dbReference>
<proteinExistence type="inferred from homology"/>
<accession>A0A6A4W2F2</accession>
<feature type="disulfide bond" evidence="28">
    <location>
        <begin position="1371"/>
        <end position="1386"/>
    </location>
</feature>
<reference evidence="33 34" key="1">
    <citation type="submission" date="2019-07" db="EMBL/GenBank/DDBJ databases">
        <title>Draft genome assembly of a fouling barnacle, Amphibalanus amphitrite (Darwin, 1854): The first reference genome for Thecostraca.</title>
        <authorList>
            <person name="Kim W."/>
        </authorList>
    </citation>
    <scope>NUCLEOTIDE SEQUENCE [LARGE SCALE GENOMIC DNA]</scope>
    <source>
        <strain evidence="33">SNU_AA5</strain>
        <tissue evidence="33">Soma without cirri and trophi</tissue>
    </source>
</reference>
<evidence type="ECO:0000256" key="24">
    <source>
        <dbReference type="ARBA" id="ARBA00023180"/>
    </source>
</evidence>
<dbReference type="GO" id="GO:0005794">
    <property type="term" value="C:Golgi apparatus"/>
    <property type="evidence" value="ECO:0007669"/>
    <property type="project" value="UniProtKB-SubCell"/>
</dbReference>
<dbReference type="SMART" id="SM00192">
    <property type="entry name" value="LDLa"/>
    <property type="match status" value="9"/>
</dbReference>
<feature type="disulfide bond" evidence="28">
    <location>
        <begin position="1332"/>
        <end position="1347"/>
    </location>
</feature>
<feature type="domain" description="Fibronectin type-III" evidence="32">
    <location>
        <begin position="2198"/>
        <end position="2294"/>
    </location>
</feature>
<dbReference type="FunFam" id="4.10.400.10:FF:000034">
    <property type="entry name" value="Low-density lipoprotein receptor-related protein 2"/>
    <property type="match status" value="1"/>
</dbReference>
<dbReference type="GO" id="GO:0006897">
    <property type="term" value="P:endocytosis"/>
    <property type="evidence" value="ECO:0007669"/>
    <property type="project" value="UniProtKB-KW"/>
</dbReference>
<dbReference type="Gene3D" id="2.60.40.10">
    <property type="entry name" value="Immunoglobulins"/>
    <property type="match status" value="4"/>
</dbReference>
<dbReference type="SUPFAM" id="SSF57424">
    <property type="entry name" value="LDL receptor-like module"/>
    <property type="match status" value="9"/>
</dbReference>
<keyword evidence="25" id="KW-0968">Cytoplasmic vesicle</keyword>
<feature type="transmembrane region" description="Helical" evidence="31">
    <location>
        <begin position="2305"/>
        <end position="2328"/>
    </location>
</feature>
<evidence type="ECO:0000256" key="13">
    <source>
        <dbReference type="ARBA" id="ARBA00022583"/>
    </source>
</evidence>
<dbReference type="SMART" id="SM00135">
    <property type="entry name" value="LY"/>
    <property type="match status" value="5"/>
</dbReference>
<dbReference type="InterPro" id="IPR036055">
    <property type="entry name" value="LDL_receptor-like_sf"/>
</dbReference>
<dbReference type="InterPro" id="IPR031777">
    <property type="entry name" value="Sortilin_C"/>
</dbReference>
<feature type="disulfide bond" evidence="28">
    <location>
        <begin position="1359"/>
        <end position="1377"/>
    </location>
</feature>
<dbReference type="CDD" id="cd15482">
    <property type="entry name" value="Sialidase_non-viral"/>
    <property type="match status" value="1"/>
</dbReference>
<evidence type="ECO:0000256" key="15">
    <source>
        <dbReference type="ARBA" id="ARBA00022729"/>
    </source>
</evidence>
<dbReference type="SUPFAM" id="SSF63825">
    <property type="entry name" value="YWTD domain"/>
    <property type="match status" value="1"/>
</dbReference>
<dbReference type="Pfam" id="PF00041">
    <property type="entry name" value="fn3"/>
    <property type="match status" value="2"/>
</dbReference>
<feature type="domain" description="Fibronectin type-III" evidence="32">
    <location>
        <begin position="1994"/>
        <end position="2097"/>
    </location>
</feature>
<keyword evidence="12" id="KW-0245">EGF-like domain</keyword>
<evidence type="ECO:0000256" key="1">
    <source>
        <dbReference type="ARBA" id="ARBA00004115"/>
    </source>
</evidence>
<evidence type="ECO:0000256" key="8">
    <source>
        <dbReference type="ARBA" id="ARBA00007041"/>
    </source>
</evidence>
<keyword evidence="19 31" id="KW-1133">Transmembrane helix</keyword>
<dbReference type="CDD" id="cd00063">
    <property type="entry name" value="FN3"/>
    <property type="match status" value="3"/>
</dbReference>
<dbReference type="PROSITE" id="PS50853">
    <property type="entry name" value="FN3"/>
    <property type="match status" value="6"/>
</dbReference>
<evidence type="ECO:0000256" key="31">
    <source>
        <dbReference type="SAM" id="Phobius"/>
    </source>
</evidence>
<keyword evidence="14 31" id="KW-0812">Transmembrane</keyword>
<dbReference type="Pfam" id="PF25814">
    <property type="entry name" value="fn3_SORL1"/>
    <property type="match status" value="1"/>
</dbReference>
<evidence type="ECO:0000256" key="18">
    <source>
        <dbReference type="ARBA" id="ARBA00022824"/>
    </source>
</evidence>
<feature type="repeat" description="LDL-receptor class B" evidence="29">
    <location>
        <begin position="990"/>
        <end position="1032"/>
    </location>
</feature>
<dbReference type="OrthoDB" id="10053630at2759"/>
<dbReference type="Pfam" id="PF15902">
    <property type="entry name" value="Sortilin-Vps10"/>
    <property type="match status" value="1"/>
</dbReference>
<keyword evidence="16" id="KW-0677">Repeat</keyword>
<name>A0A6A4W2F2_AMPAM</name>
<evidence type="ECO:0000256" key="2">
    <source>
        <dbReference type="ARBA" id="ARBA00004158"/>
    </source>
</evidence>
<dbReference type="SUPFAM" id="SSF49265">
    <property type="entry name" value="Fibronectin type III"/>
    <property type="match status" value="3"/>
</dbReference>
<feature type="disulfide bond" evidence="28">
    <location>
        <begin position="1574"/>
        <end position="1589"/>
    </location>
</feature>
<dbReference type="Gene3D" id="3.30.60.270">
    <property type="match status" value="1"/>
</dbReference>
<dbReference type="Pfam" id="PF26215">
    <property type="entry name" value="HTH_animal"/>
    <property type="match status" value="1"/>
</dbReference>
<dbReference type="PANTHER" id="PTHR12106:SF27">
    <property type="entry name" value="SORTILIN-RELATED RECEPTOR"/>
    <property type="match status" value="1"/>
</dbReference>
<comment type="caution">
    <text evidence="33">The sequence shown here is derived from an EMBL/GenBank/DDBJ whole genome shotgun (WGS) entry which is preliminary data.</text>
</comment>
<evidence type="ECO:0000256" key="29">
    <source>
        <dbReference type="PROSITE-ProRule" id="PRU00461"/>
    </source>
</evidence>
<dbReference type="EMBL" id="VIIS01001579">
    <property type="protein sequence ID" value="KAF0296168.1"/>
    <property type="molecule type" value="Genomic_DNA"/>
</dbReference>
<evidence type="ECO:0000256" key="16">
    <source>
        <dbReference type="ARBA" id="ARBA00022737"/>
    </source>
</evidence>
<dbReference type="Gene3D" id="2.10.70.80">
    <property type="match status" value="1"/>
</dbReference>
<keyword evidence="24" id="KW-0325">Glycoprotein</keyword>
<dbReference type="InterPro" id="IPR002172">
    <property type="entry name" value="LDrepeatLR_classA_rpt"/>
</dbReference>
<dbReference type="InterPro" id="IPR058912">
    <property type="entry name" value="HTH_animal"/>
</dbReference>
<keyword evidence="23 33" id="KW-0675">Receptor</keyword>
<keyword evidence="17" id="KW-0967">Endosome</keyword>
<dbReference type="InterPro" id="IPR000033">
    <property type="entry name" value="LDLR_classB_rpt"/>
</dbReference>
<evidence type="ECO:0000256" key="11">
    <source>
        <dbReference type="ARBA" id="ARBA00022475"/>
    </source>
</evidence>
<feature type="disulfide bond" evidence="28">
    <location>
        <begin position="1562"/>
        <end position="1580"/>
    </location>
</feature>
<evidence type="ECO:0000256" key="12">
    <source>
        <dbReference type="ARBA" id="ARBA00022536"/>
    </source>
</evidence>
<dbReference type="GO" id="GO:0055038">
    <property type="term" value="C:recycling endosome membrane"/>
    <property type="evidence" value="ECO:0007669"/>
    <property type="project" value="UniProtKB-SubCell"/>
</dbReference>
<feature type="disulfide bond" evidence="28">
    <location>
        <begin position="1649"/>
        <end position="1667"/>
    </location>
</feature>
<feature type="compositionally biased region" description="Low complexity" evidence="30">
    <location>
        <begin position="1473"/>
        <end position="1485"/>
    </location>
</feature>
<evidence type="ECO:0000256" key="6">
    <source>
        <dbReference type="ARBA" id="ARBA00004480"/>
    </source>
</evidence>
<dbReference type="GO" id="GO:0032585">
    <property type="term" value="C:multivesicular body membrane"/>
    <property type="evidence" value="ECO:0007669"/>
    <property type="project" value="UniProtKB-SubCell"/>
</dbReference>
<dbReference type="GO" id="GO:0005789">
    <property type="term" value="C:endoplasmic reticulum membrane"/>
    <property type="evidence" value="ECO:0007669"/>
    <property type="project" value="UniProtKB-SubCell"/>
</dbReference>
<keyword evidence="21 31" id="KW-0472">Membrane</keyword>
<dbReference type="PROSITE" id="PS51120">
    <property type="entry name" value="LDLRB"/>
    <property type="match status" value="3"/>
</dbReference>
<dbReference type="InterPro" id="IPR057841">
    <property type="entry name" value="FN3_SORL1"/>
</dbReference>
<evidence type="ECO:0000256" key="3">
    <source>
        <dbReference type="ARBA" id="ARBA00004162"/>
    </source>
</evidence>
<dbReference type="PANTHER" id="PTHR12106">
    <property type="entry name" value="SORTILIN RELATED"/>
    <property type="match status" value="1"/>
</dbReference>
<dbReference type="Pfam" id="PF15901">
    <property type="entry name" value="Sortilin_C"/>
    <property type="match status" value="1"/>
</dbReference>
<evidence type="ECO:0000313" key="33">
    <source>
        <dbReference type="EMBL" id="KAF0296168.1"/>
    </source>
</evidence>
<feature type="disulfide bond" evidence="28">
    <location>
        <begin position="1443"/>
        <end position="1461"/>
    </location>
</feature>
<keyword evidence="10" id="KW-0813">Transport</keyword>
<dbReference type="InterPro" id="IPR006581">
    <property type="entry name" value="VPS10"/>
</dbReference>
<feature type="disulfide bond" evidence="28">
    <location>
        <begin position="1661"/>
        <end position="1676"/>
    </location>
</feature>
<evidence type="ECO:0000256" key="10">
    <source>
        <dbReference type="ARBA" id="ARBA00022448"/>
    </source>
</evidence>
<keyword evidence="34" id="KW-1185">Reference proteome</keyword>
<keyword evidence="11" id="KW-1003">Cell membrane</keyword>
<evidence type="ECO:0000256" key="19">
    <source>
        <dbReference type="ARBA" id="ARBA00022989"/>
    </source>
</evidence>
<feature type="disulfide bond" evidence="28">
    <location>
        <begin position="1352"/>
        <end position="1364"/>
    </location>
</feature>
<dbReference type="FunFam" id="2.120.10.30:FF:000241">
    <property type="entry name" value="Low-density lipoprotein receptor-related protein 6"/>
    <property type="match status" value="1"/>
</dbReference>
<dbReference type="CDD" id="cd00112">
    <property type="entry name" value="LDLa"/>
    <property type="match status" value="8"/>
</dbReference>
<evidence type="ECO:0000256" key="26">
    <source>
        <dbReference type="ARBA" id="ARBA00029896"/>
    </source>
</evidence>
<dbReference type="GO" id="GO:0006892">
    <property type="term" value="P:post-Golgi vesicle-mediated transport"/>
    <property type="evidence" value="ECO:0007669"/>
    <property type="project" value="TreeGrafter"/>
</dbReference>
<comment type="similarity">
    <text evidence="8">Belongs to the VPS10-related sortilin family. SORL1 subfamily.</text>
</comment>
<dbReference type="PROSITE" id="PS01209">
    <property type="entry name" value="LDLRA_1"/>
    <property type="match status" value="3"/>
</dbReference>
<feature type="domain" description="Fibronectin type-III" evidence="32">
    <location>
        <begin position="2101"/>
        <end position="2196"/>
    </location>
</feature>
<evidence type="ECO:0000256" key="14">
    <source>
        <dbReference type="ARBA" id="ARBA00022692"/>
    </source>
</evidence>
<evidence type="ECO:0000256" key="23">
    <source>
        <dbReference type="ARBA" id="ARBA00023170"/>
    </source>
</evidence>
<evidence type="ECO:0000256" key="4">
    <source>
        <dbReference type="ARBA" id="ARBA00004212"/>
    </source>
</evidence>
<dbReference type="SMART" id="SM00060">
    <property type="entry name" value="FN3"/>
    <property type="match status" value="5"/>
</dbReference>
<evidence type="ECO:0000256" key="17">
    <source>
        <dbReference type="ARBA" id="ARBA00022753"/>
    </source>
</evidence>
<gene>
    <name evidence="33" type="primary">SORL1_0</name>
    <name evidence="33" type="ORF">FJT64_006320</name>
</gene>
<comment type="caution">
    <text evidence="28">Lacks conserved residue(s) required for the propagation of feature annotation.</text>
</comment>
<organism evidence="33 34">
    <name type="scientific">Amphibalanus amphitrite</name>
    <name type="common">Striped barnacle</name>
    <name type="synonym">Balanus amphitrite</name>
    <dbReference type="NCBI Taxonomy" id="1232801"/>
    <lineage>
        <taxon>Eukaryota</taxon>
        <taxon>Metazoa</taxon>
        <taxon>Ecdysozoa</taxon>
        <taxon>Arthropoda</taxon>
        <taxon>Crustacea</taxon>
        <taxon>Multicrustacea</taxon>
        <taxon>Cirripedia</taxon>
        <taxon>Thoracica</taxon>
        <taxon>Thoracicalcarea</taxon>
        <taxon>Balanomorpha</taxon>
        <taxon>Balanoidea</taxon>
        <taxon>Balanidae</taxon>
        <taxon>Amphibalaninae</taxon>
        <taxon>Amphibalanus</taxon>
    </lineage>
</organism>
<dbReference type="SMART" id="SM00602">
    <property type="entry name" value="VPS10"/>
    <property type="match status" value="1"/>
</dbReference>
<feature type="disulfide bond" evidence="28">
    <location>
        <begin position="1507"/>
        <end position="1525"/>
    </location>
</feature>
<dbReference type="InterPro" id="IPR023415">
    <property type="entry name" value="LDLR_class-A_CS"/>
</dbReference>
<evidence type="ECO:0000256" key="28">
    <source>
        <dbReference type="PROSITE-ProRule" id="PRU00124"/>
    </source>
</evidence>
<comment type="subcellular location">
    <subcellularLocation>
        <location evidence="3">Cell membrane</location>
        <topology evidence="3">Single-pass membrane protein</topology>
    </subcellularLocation>
    <subcellularLocation>
        <location evidence="4">Cytoplasmic vesicle</location>
        <location evidence="4">Secretory vesicle membrane</location>
        <topology evidence="4">Single-pass type I membrane protein</topology>
    </subcellularLocation>
    <subcellularLocation>
        <location evidence="2">Early endosome membrane</location>
        <topology evidence="2">Single-pass type I membrane protein</topology>
    </subcellularLocation>
    <subcellularLocation>
        <location evidence="1">Endoplasmic reticulum membrane</location>
        <topology evidence="1">Single-pass type I membrane protein</topology>
    </subcellularLocation>
    <subcellularLocation>
        <location evidence="7">Endosome</location>
        <location evidence="7">Multivesicular body membrane</location>
        <topology evidence="7">Single-pass type I membrane protein</topology>
    </subcellularLocation>
    <subcellularLocation>
        <location evidence="5">Golgi apparatus</location>
        <location evidence="5">trans-Golgi network membrane</location>
        <topology evidence="5">Single-pass type I membrane protein</topology>
    </subcellularLocation>
    <subcellularLocation>
        <location evidence="6">Recycling endosome membrane</location>
        <topology evidence="6">Single-pass type I membrane protein</topology>
    </subcellularLocation>
</comment>
<feature type="disulfide bond" evidence="28">
    <location>
        <begin position="1519"/>
        <end position="1534"/>
    </location>
</feature>
<dbReference type="GO" id="GO:0030658">
    <property type="term" value="C:transport vesicle membrane"/>
    <property type="evidence" value="ECO:0007669"/>
    <property type="project" value="UniProtKB-SubCell"/>
</dbReference>
<dbReference type="Gene3D" id="2.120.10.30">
    <property type="entry name" value="TolB, C-terminal domain"/>
    <property type="match status" value="1"/>
</dbReference>
<dbReference type="InterPro" id="IPR011042">
    <property type="entry name" value="6-blade_b-propeller_TolB-like"/>
</dbReference>
<dbReference type="SUPFAM" id="SSF110296">
    <property type="entry name" value="Oligoxyloglucan reducing end-specific cellobiohydrolase"/>
    <property type="match status" value="1"/>
</dbReference>
<feature type="domain" description="Fibronectin type-III" evidence="32">
    <location>
        <begin position="1900"/>
        <end position="1991"/>
    </location>
</feature>
<evidence type="ECO:0000259" key="32">
    <source>
        <dbReference type="PROSITE" id="PS50853"/>
    </source>
</evidence>
<feature type="disulfide bond" evidence="28">
    <location>
        <begin position="1436"/>
        <end position="1448"/>
    </location>
</feature>
<evidence type="ECO:0000256" key="21">
    <source>
        <dbReference type="ARBA" id="ARBA00023136"/>
    </source>
</evidence>
<keyword evidence="22 28" id="KW-1015">Disulfide bond</keyword>
<dbReference type="Gene3D" id="4.10.400.10">
    <property type="entry name" value="Low-density Lipoprotein Receptor"/>
    <property type="match status" value="9"/>
</dbReference>
<feature type="domain" description="Fibronectin type-III" evidence="32">
    <location>
        <begin position="1684"/>
        <end position="1783"/>
    </location>
</feature>
<dbReference type="InterPro" id="IPR036116">
    <property type="entry name" value="FN3_sf"/>
</dbReference>